<keyword evidence="5 6" id="KW-0472">Membrane</keyword>
<feature type="transmembrane region" description="Helical" evidence="6">
    <location>
        <begin position="104"/>
        <end position="122"/>
    </location>
</feature>
<feature type="domain" description="EamA" evidence="7">
    <location>
        <begin position="2"/>
        <end position="122"/>
    </location>
</feature>
<evidence type="ECO:0000256" key="3">
    <source>
        <dbReference type="ARBA" id="ARBA00022692"/>
    </source>
</evidence>
<keyword evidence="4 6" id="KW-1133">Transmembrane helix</keyword>
<sequence length="298" mass="32527">MSAIWGVTFVMMKNLLANFHVAEILFGRFLVAALFTLLLFSKLKFEFKSFQRGLLPGIFLFAGYSFQSWGLVFTTPARSGFITGLSVILVPFISWIILKSKPSLHVYFGVALSTLGLFLILTPQELATNQSEPWLRGDILTLLGASAYALQIVLVEKFASKANGFSMAFGEFSIVTVLSLGILFNTTTGSITTIFLAQPLAVIFLGIVATAMAFIVQKIAQKHTPSTHVALIFASEPVFAALFASLLWGERFTPRTIAGCVLILGGILSCEMSRTFIHRFQCLQPSGQTQALQHKGGL</sequence>
<dbReference type="InterPro" id="IPR051258">
    <property type="entry name" value="Diverse_Substrate_Transporter"/>
</dbReference>
<feature type="transmembrane region" description="Helical" evidence="6">
    <location>
        <begin position="252"/>
        <end position="270"/>
    </location>
</feature>
<dbReference type="InterPro" id="IPR000620">
    <property type="entry name" value="EamA_dom"/>
</dbReference>
<dbReference type="RefSeq" id="WP_369019003.1">
    <property type="nucleotide sequence ID" value="NZ_CP121689.1"/>
</dbReference>
<gene>
    <name evidence="8" type="ORF">QBE54_03675</name>
</gene>
<keyword evidence="9" id="KW-1185">Reference proteome</keyword>
<feature type="transmembrane region" description="Helical" evidence="6">
    <location>
        <begin position="134"/>
        <end position="155"/>
    </location>
</feature>
<evidence type="ECO:0000256" key="5">
    <source>
        <dbReference type="ARBA" id="ARBA00023136"/>
    </source>
</evidence>
<dbReference type="Gene3D" id="1.10.3730.20">
    <property type="match status" value="1"/>
</dbReference>
<feature type="transmembrane region" description="Helical" evidence="6">
    <location>
        <begin position="53"/>
        <end position="73"/>
    </location>
</feature>
<accession>A0ABZ2YCW9</accession>
<dbReference type="PANTHER" id="PTHR42920">
    <property type="entry name" value="OS03G0707200 PROTEIN-RELATED"/>
    <property type="match status" value="1"/>
</dbReference>
<evidence type="ECO:0000259" key="7">
    <source>
        <dbReference type="Pfam" id="PF00892"/>
    </source>
</evidence>
<comment type="subcellular location">
    <subcellularLocation>
        <location evidence="1">Cell membrane</location>
        <topology evidence="1">Multi-pass membrane protein</topology>
    </subcellularLocation>
</comment>
<dbReference type="PANTHER" id="PTHR42920:SF5">
    <property type="entry name" value="EAMA DOMAIN-CONTAINING PROTEIN"/>
    <property type="match status" value="1"/>
</dbReference>
<keyword evidence="3 6" id="KW-0812">Transmembrane</keyword>
<evidence type="ECO:0000256" key="2">
    <source>
        <dbReference type="ARBA" id="ARBA00022475"/>
    </source>
</evidence>
<evidence type="ECO:0000313" key="8">
    <source>
        <dbReference type="EMBL" id="WZL76839.1"/>
    </source>
</evidence>
<feature type="transmembrane region" description="Helical" evidence="6">
    <location>
        <begin position="196"/>
        <end position="216"/>
    </location>
</feature>
<feature type="transmembrane region" description="Helical" evidence="6">
    <location>
        <begin position="20"/>
        <end position="41"/>
    </location>
</feature>
<evidence type="ECO:0000256" key="1">
    <source>
        <dbReference type="ARBA" id="ARBA00004651"/>
    </source>
</evidence>
<dbReference type="Pfam" id="PF00892">
    <property type="entry name" value="EamA"/>
    <property type="match status" value="2"/>
</dbReference>
<dbReference type="SUPFAM" id="SSF103481">
    <property type="entry name" value="Multidrug resistance efflux transporter EmrE"/>
    <property type="match status" value="2"/>
</dbReference>
<evidence type="ECO:0000256" key="4">
    <source>
        <dbReference type="ARBA" id="ARBA00022989"/>
    </source>
</evidence>
<evidence type="ECO:0000313" key="9">
    <source>
        <dbReference type="Proteomes" id="UP001461341"/>
    </source>
</evidence>
<name>A0ABZ2YCW9_9BACT</name>
<evidence type="ECO:0000256" key="6">
    <source>
        <dbReference type="SAM" id="Phobius"/>
    </source>
</evidence>
<organism evidence="8 9">
    <name type="scientific">Thermatribacter velox</name>
    <dbReference type="NCBI Taxonomy" id="3039681"/>
    <lineage>
        <taxon>Bacteria</taxon>
        <taxon>Pseudomonadati</taxon>
        <taxon>Atribacterota</taxon>
        <taxon>Atribacteria</taxon>
        <taxon>Atribacterales</taxon>
        <taxon>Thermatribacteraceae</taxon>
        <taxon>Thermatribacter</taxon>
    </lineage>
</organism>
<keyword evidence="2" id="KW-1003">Cell membrane</keyword>
<dbReference type="Proteomes" id="UP001461341">
    <property type="component" value="Chromosome"/>
</dbReference>
<feature type="domain" description="EamA" evidence="7">
    <location>
        <begin position="136"/>
        <end position="268"/>
    </location>
</feature>
<feature type="transmembrane region" description="Helical" evidence="6">
    <location>
        <begin position="228"/>
        <end position="246"/>
    </location>
</feature>
<reference evidence="8 9" key="1">
    <citation type="submission" date="2023-03" db="EMBL/GenBank/DDBJ databases">
        <title>Novel Species.</title>
        <authorList>
            <person name="Ma S."/>
        </authorList>
    </citation>
    <scope>NUCLEOTIDE SEQUENCE [LARGE SCALE GENOMIC DNA]</scope>
    <source>
        <strain evidence="8 9">B11</strain>
    </source>
</reference>
<feature type="transmembrane region" description="Helical" evidence="6">
    <location>
        <begin position="79"/>
        <end position="97"/>
    </location>
</feature>
<dbReference type="EMBL" id="CP121689">
    <property type="protein sequence ID" value="WZL76839.1"/>
    <property type="molecule type" value="Genomic_DNA"/>
</dbReference>
<feature type="transmembrane region" description="Helical" evidence="6">
    <location>
        <begin position="167"/>
        <end position="184"/>
    </location>
</feature>
<protein>
    <submittedName>
        <fullName evidence="8">DMT family transporter</fullName>
    </submittedName>
</protein>
<dbReference type="InterPro" id="IPR037185">
    <property type="entry name" value="EmrE-like"/>
</dbReference>
<proteinExistence type="predicted"/>